<name>A0A437PC80_9ACTN</name>
<dbReference type="SUPFAM" id="SSF56601">
    <property type="entry name" value="beta-lactamase/transpeptidase-like"/>
    <property type="match status" value="1"/>
</dbReference>
<organism evidence="10 11">
    <name type="scientific">Streptomyces antnestii</name>
    <dbReference type="NCBI Taxonomy" id="2494256"/>
    <lineage>
        <taxon>Bacteria</taxon>
        <taxon>Bacillati</taxon>
        <taxon>Actinomycetota</taxon>
        <taxon>Actinomycetes</taxon>
        <taxon>Kitasatosporales</taxon>
        <taxon>Streptomycetaceae</taxon>
        <taxon>Streptomyces</taxon>
    </lineage>
</organism>
<evidence type="ECO:0000256" key="7">
    <source>
        <dbReference type="HAMAP-Rule" id="MF_00313"/>
    </source>
</evidence>
<comment type="caution">
    <text evidence="10">The sequence shown here is derived from an EMBL/GenBank/DDBJ whole genome shotgun (WGS) entry which is preliminary data.</text>
</comment>
<keyword evidence="11" id="KW-1185">Reference proteome</keyword>
<dbReference type="InterPro" id="IPR012338">
    <property type="entry name" value="Beta-lactam/transpept-like"/>
</dbReference>
<dbReference type="GO" id="GO:0006537">
    <property type="term" value="P:glutamate biosynthetic process"/>
    <property type="evidence" value="ECO:0007669"/>
    <property type="project" value="TreeGrafter"/>
</dbReference>
<dbReference type="InterPro" id="IPR036513">
    <property type="entry name" value="STAS_dom_sf"/>
</dbReference>
<feature type="region of interest" description="Disordered" evidence="8">
    <location>
        <begin position="1"/>
        <end position="45"/>
    </location>
</feature>
<evidence type="ECO:0000256" key="6">
    <source>
        <dbReference type="ARBA" id="ARBA00070405"/>
    </source>
</evidence>
<feature type="binding site" evidence="7">
    <location>
        <position position="172"/>
    </location>
    <ligand>
        <name>substrate</name>
    </ligand>
</feature>
<keyword evidence="7" id="KW-0007">Acetylation</keyword>
<feature type="compositionally biased region" description="Low complexity" evidence="8">
    <location>
        <begin position="1"/>
        <end position="22"/>
    </location>
</feature>
<dbReference type="Gene3D" id="3.30.750.24">
    <property type="entry name" value="STAS domain"/>
    <property type="match status" value="1"/>
</dbReference>
<keyword evidence="4 7" id="KW-0378">Hydrolase</keyword>
<feature type="region of interest" description="Disordered" evidence="8">
    <location>
        <begin position="368"/>
        <end position="399"/>
    </location>
</feature>
<comment type="subunit">
    <text evidence="2 7">Homotetramer.</text>
</comment>
<reference evidence="10 11" key="1">
    <citation type="submission" date="2019-01" db="EMBL/GenBank/DDBJ databases">
        <title>Genome sequences of Streptomyces and Rhizobium isolates collected from root and soil.</title>
        <authorList>
            <person name="Chhettri S."/>
            <person name="Sevigny J.L."/>
            <person name="Sen A."/>
            <person name="Ennis N."/>
            <person name="Tisa L."/>
        </authorList>
    </citation>
    <scope>NUCLEOTIDE SEQUENCE [LARGE SCALE GENOMIC DNA]</scope>
    <source>
        <strain evidence="10 11">San01</strain>
    </source>
</reference>
<dbReference type="PANTHER" id="PTHR12544:SF29">
    <property type="entry name" value="GLUTAMINASE"/>
    <property type="match status" value="1"/>
</dbReference>
<protein>
    <recommendedName>
        <fullName evidence="6 7">Glutaminase</fullName>
        <ecNumber evidence="3 7">3.5.1.2</ecNumber>
    </recommendedName>
</protein>
<dbReference type="EMBL" id="RZYA01000016">
    <property type="protein sequence ID" value="RVU19878.1"/>
    <property type="molecule type" value="Genomic_DNA"/>
</dbReference>
<dbReference type="InterPro" id="IPR002645">
    <property type="entry name" value="STAS_dom"/>
</dbReference>
<feature type="binding site" evidence="7">
    <location>
        <position position="122"/>
    </location>
    <ligand>
        <name>substrate</name>
    </ligand>
</feature>
<dbReference type="Pfam" id="PF04960">
    <property type="entry name" value="Glutaminase"/>
    <property type="match status" value="1"/>
</dbReference>
<evidence type="ECO:0000256" key="2">
    <source>
        <dbReference type="ARBA" id="ARBA00011881"/>
    </source>
</evidence>
<dbReference type="FunFam" id="3.40.710.10:FF:000005">
    <property type="entry name" value="Glutaminase"/>
    <property type="match status" value="1"/>
</dbReference>
<feature type="binding site" evidence="7">
    <location>
        <position position="317"/>
    </location>
    <ligand>
        <name>substrate</name>
    </ligand>
</feature>
<dbReference type="Proteomes" id="UP000283128">
    <property type="component" value="Unassembled WGS sequence"/>
</dbReference>
<feature type="binding site" evidence="7">
    <location>
        <position position="299"/>
    </location>
    <ligand>
        <name>substrate</name>
    </ligand>
</feature>
<evidence type="ECO:0000256" key="3">
    <source>
        <dbReference type="ARBA" id="ARBA00012918"/>
    </source>
</evidence>
<dbReference type="OrthoDB" id="9788822at2"/>
<evidence type="ECO:0000313" key="11">
    <source>
        <dbReference type="Proteomes" id="UP000283128"/>
    </source>
</evidence>
<accession>A0A437PC80</accession>
<dbReference type="GO" id="GO:0004359">
    <property type="term" value="F:glutaminase activity"/>
    <property type="evidence" value="ECO:0007669"/>
    <property type="project" value="UniProtKB-UniRule"/>
</dbReference>
<dbReference type="PANTHER" id="PTHR12544">
    <property type="entry name" value="GLUTAMINASE"/>
    <property type="match status" value="1"/>
</dbReference>
<proteinExistence type="inferred from homology"/>
<evidence type="ECO:0000313" key="10">
    <source>
        <dbReference type="EMBL" id="RVU19878.1"/>
    </source>
</evidence>
<dbReference type="InterPro" id="IPR015868">
    <property type="entry name" value="Glutaminase"/>
</dbReference>
<evidence type="ECO:0000256" key="1">
    <source>
        <dbReference type="ARBA" id="ARBA00011076"/>
    </source>
</evidence>
<evidence type="ECO:0000259" key="9">
    <source>
        <dbReference type="PROSITE" id="PS50801"/>
    </source>
</evidence>
<dbReference type="Gene3D" id="3.40.710.10">
    <property type="entry name" value="DD-peptidase/beta-lactamase superfamily"/>
    <property type="match status" value="1"/>
</dbReference>
<dbReference type="GO" id="GO:0006543">
    <property type="term" value="P:L-glutamine catabolic process"/>
    <property type="evidence" value="ECO:0007669"/>
    <property type="project" value="TreeGrafter"/>
</dbReference>
<dbReference type="AlphaFoldDB" id="A0A437PC80"/>
<evidence type="ECO:0000256" key="8">
    <source>
        <dbReference type="SAM" id="MobiDB-lite"/>
    </source>
</evidence>
<dbReference type="PROSITE" id="PS50801">
    <property type="entry name" value="STAS"/>
    <property type="match status" value="1"/>
</dbReference>
<dbReference type="SUPFAM" id="SSF52091">
    <property type="entry name" value="SpoIIaa-like"/>
    <property type="match status" value="1"/>
</dbReference>
<comment type="similarity">
    <text evidence="1 7">Belongs to the glutaminase family.</text>
</comment>
<dbReference type="Pfam" id="PF01740">
    <property type="entry name" value="STAS"/>
    <property type="match status" value="1"/>
</dbReference>
<feature type="binding site" evidence="7">
    <location>
        <position position="216"/>
    </location>
    <ligand>
        <name>substrate</name>
    </ligand>
</feature>
<comment type="catalytic activity">
    <reaction evidence="5 7">
        <text>L-glutamine + H2O = L-glutamate + NH4(+)</text>
        <dbReference type="Rhea" id="RHEA:15889"/>
        <dbReference type="ChEBI" id="CHEBI:15377"/>
        <dbReference type="ChEBI" id="CHEBI:28938"/>
        <dbReference type="ChEBI" id="CHEBI:29985"/>
        <dbReference type="ChEBI" id="CHEBI:58359"/>
        <dbReference type="EC" id="3.5.1.2"/>
    </reaction>
</comment>
<dbReference type="HAMAP" id="MF_00313">
    <property type="entry name" value="Glutaminase"/>
    <property type="match status" value="1"/>
</dbReference>
<evidence type="ECO:0000256" key="4">
    <source>
        <dbReference type="ARBA" id="ARBA00022801"/>
    </source>
</evidence>
<dbReference type="NCBIfam" id="TIGR03814">
    <property type="entry name" value="Gln_ase"/>
    <property type="match status" value="1"/>
</dbReference>
<evidence type="ECO:0000256" key="5">
    <source>
        <dbReference type="ARBA" id="ARBA00049534"/>
    </source>
</evidence>
<gene>
    <name evidence="7 10" type="primary">glsA</name>
    <name evidence="10" type="ORF">EOT10_28045</name>
</gene>
<dbReference type="EC" id="3.5.1.2" evidence="3 7"/>
<sequence length="646" mass="67612">MSSPRSSSCCPSSRSTSPSGSPRTPPPAAASEPYPGGAVGRAPPPGVVFDCGVRQNKPPDDPLAALLDRVRVRLRDLTDGEPASYIPELSRADPDLFGLSLCALDGQVYSCGDCDVPFTVQSVSKPFVFALALADRGLEDVLARVGAEPSGEGFSSIRLEPGTGRPPNPMVNAGAIVTSSLVAGASAEERFTRILAGLSAFAGRDLTVDGAVFASERSTGDRNRALAYLMHNAGSLTGDVEEQLATYFRQCSVLVTCDDLAVMHATLAGGGTNPLTGERVVAPRNAQHVLAVMATCGMYDASGQWMLRVGLPAKSGVSGGIGVALPGQFGIGVFSPPLDEKGNSVRAIAACHLLSEQFGLHLMRATGSSVRPLPPRSLDPGPLRSLRHRPRDQRAALDERPDRIRVHVLQGDLDFATAEQTLRAARDLPQAAGWFVLDLARVGRIEPVAADLLRALGHDLRERGIRMVIADPSTRPVTHTDDEFADLGSAVESCEDELLTSLGLDPAAPVPLTRSDLFGKAGDAAASAVSDCFGTLSLPAGRTVEPPRAEPVVLWYVESGRLAVCAHGSRAAPPGRTWSAGPGAALTPADFHARLGQRVLAEEDSVCRTLTAAGLLRLRAAVPAAAAFLERSPLDGAETVDRPEGA</sequence>
<feature type="domain" description="STAS" evidence="9">
    <location>
        <begin position="404"/>
        <end position="477"/>
    </location>
</feature>
<feature type="binding site" evidence="7">
    <location>
        <position position="223"/>
    </location>
    <ligand>
        <name>substrate</name>
    </ligand>
</feature>
<feature type="binding site" evidence="7">
    <location>
        <position position="247"/>
    </location>
    <ligand>
        <name>substrate</name>
    </ligand>
</feature>